<protein>
    <submittedName>
        <fullName evidence="1">Uncharacterized protein</fullName>
    </submittedName>
</protein>
<evidence type="ECO:0000313" key="2">
    <source>
        <dbReference type="Proteomes" id="UP000013280"/>
    </source>
</evidence>
<dbReference type="EMBL" id="APMQ01000028">
    <property type="protein sequence ID" value="ENZ74897.1"/>
    <property type="molecule type" value="Genomic_DNA"/>
</dbReference>
<dbReference type="RefSeq" id="WP_004636802.1">
    <property type="nucleotide sequence ID" value="NZ_APMQ01000028.1"/>
</dbReference>
<dbReference type="PATRIC" id="fig|1264675.3.peg.5095"/>
<proteinExistence type="predicted"/>
<reference evidence="1 2" key="1">
    <citation type="journal article" date="2013" name="Genome Announc.">
        <title>Draft Genome Sequence for Ralstonia sp. Strain OR214, a Bacterium with Potential for Bioremediation.</title>
        <authorList>
            <person name="Utturkar S.M."/>
            <person name="Bollmann A."/>
            <person name="Brzoska R.M."/>
            <person name="Klingeman D.M."/>
            <person name="Epstein S.E."/>
            <person name="Palumbo A.V."/>
            <person name="Brown S.D."/>
        </authorList>
    </citation>
    <scope>NUCLEOTIDE SEQUENCE [LARGE SCALE GENOMIC DNA]</scope>
    <source>
        <strain evidence="1 2">OR214</strain>
    </source>
</reference>
<dbReference type="Proteomes" id="UP000013280">
    <property type="component" value="Unassembled WGS sequence"/>
</dbReference>
<evidence type="ECO:0000313" key="1">
    <source>
        <dbReference type="EMBL" id="ENZ74897.1"/>
    </source>
</evidence>
<comment type="caution">
    <text evidence="1">The sequence shown here is derived from an EMBL/GenBank/DDBJ whole genome shotgun (WGS) entry which is preliminary data.</text>
</comment>
<organism evidence="1 2">
    <name type="scientific">Ralstonia pickettii OR214</name>
    <dbReference type="NCBI Taxonomy" id="1264675"/>
    <lineage>
        <taxon>Bacteria</taxon>
        <taxon>Pseudomonadati</taxon>
        <taxon>Pseudomonadota</taxon>
        <taxon>Betaproteobacteria</taxon>
        <taxon>Burkholderiales</taxon>
        <taxon>Burkholderiaceae</taxon>
        <taxon>Ralstonia</taxon>
    </lineage>
</organism>
<dbReference type="AlphaFoldDB" id="R0E004"/>
<accession>R0E004</accession>
<sequence>MEQAASIIDRRDHIEKGLLAKFGEAFEKAAEQARAITDPALRALGAARIALEHAVLQTAVEKEMPPKEVTAMLEKASPQQVAHFIREGRKSVQRHYGIEPDSMVAALSAHVAEVDLPKGMMHTEAMRQLVDHGRSLVHQTVLEAYKNRGVFDVGGGDNLALRQSPYQTVVREHLKNHMIFVDSAINHAVRSGKMEVPQAEALKARVESQIFTTPRDTRMTEKFKEYYDRTGQDMRKEVMQEARAVSNDKTIREIAQRLHNARERTQSHREPER</sequence>
<name>R0E004_RALPI</name>
<gene>
    <name evidence="1" type="ORF">OR214_05169</name>
</gene>